<evidence type="ECO:0000313" key="2">
    <source>
        <dbReference type="Proteomes" id="UP000789570"/>
    </source>
</evidence>
<organism evidence="1 2">
    <name type="scientific">Funneliformis caledonium</name>
    <dbReference type="NCBI Taxonomy" id="1117310"/>
    <lineage>
        <taxon>Eukaryota</taxon>
        <taxon>Fungi</taxon>
        <taxon>Fungi incertae sedis</taxon>
        <taxon>Mucoromycota</taxon>
        <taxon>Glomeromycotina</taxon>
        <taxon>Glomeromycetes</taxon>
        <taxon>Glomerales</taxon>
        <taxon>Glomeraceae</taxon>
        <taxon>Funneliformis</taxon>
    </lineage>
</organism>
<evidence type="ECO:0000313" key="1">
    <source>
        <dbReference type="EMBL" id="CAG8601138.1"/>
    </source>
</evidence>
<dbReference type="Proteomes" id="UP000789570">
    <property type="component" value="Unassembled WGS sequence"/>
</dbReference>
<dbReference type="EMBL" id="CAJVPQ010002546">
    <property type="protein sequence ID" value="CAG8601138.1"/>
    <property type="molecule type" value="Genomic_DNA"/>
</dbReference>
<sequence length="124" mass="13274">MSWNGEPKSVNIEGPGPVPLTICSKQTVTWTTTGFSADEPITFAILAEHNPTPPFIADSTLFVSFTIDDKFTLGTKYGSFIALKSEPTIAFRGPIFEVTDGGNSMVVKPESTTPSAKAVVHELP</sequence>
<keyword evidence="2" id="KW-1185">Reference proteome</keyword>
<reference evidence="1" key="1">
    <citation type="submission" date="2021-06" db="EMBL/GenBank/DDBJ databases">
        <authorList>
            <person name="Kallberg Y."/>
            <person name="Tangrot J."/>
            <person name="Rosling A."/>
        </authorList>
    </citation>
    <scope>NUCLEOTIDE SEQUENCE</scope>
    <source>
        <strain evidence="1">UK204</strain>
    </source>
</reference>
<gene>
    <name evidence="1" type="ORF">FCALED_LOCUS8597</name>
</gene>
<protein>
    <submittedName>
        <fullName evidence="1">902_t:CDS:1</fullName>
    </submittedName>
</protein>
<dbReference type="OrthoDB" id="10409328at2759"/>
<accession>A0A9N9CF00</accession>
<name>A0A9N9CF00_9GLOM</name>
<dbReference type="AlphaFoldDB" id="A0A9N9CF00"/>
<proteinExistence type="predicted"/>
<comment type="caution">
    <text evidence="1">The sequence shown here is derived from an EMBL/GenBank/DDBJ whole genome shotgun (WGS) entry which is preliminary data.</text>
</comment>